<accession>A0A078JEU0</accession>
<evidence type="ECO:0000313" key="3">
    <source>
        <dbReference type="Proteomes" id="UP000028999"/>
    </source>
</evidence>
<reference evidence="2" key="2">
    <citation type="submission" date="2014-06" db="EMBL/GenBank/DDBJ databases">
        <authorList>
            <person name="Genoscope - CEA"/>
        </authorList>
    </citation>
    <scope>NUCLEOTIDE SEQUENCE</scope>
</reference>
<evidence type="ECO:0000313" key="2">
    <source>
        <dbReference type="EMBL" id="CDY63393.1"/>
    </source>
</evidence>
<dbReference type="EMBL" id="LK034293">
    <property type="protein sequence ID" value="CDY63393.1"/>
    <property type="molecule type" value="Genomic_DNA"/>
</dbReference>
<organism evidence="2 3">
    <name type="scientific">Brassica napus</name>
    <name type="common">Rape</name>
    <dbReference type="NCBI Taxonomy" id="3708"/>
    <lineage>
        <taxon>Eukaryota</taxon>
        <taxon>Viridiplantae</taxon>
        <taxon>Streptophyta</taxon>
        <taxon>Embryophyta</taxon>
        <taxon>Tracheophyta</taxon>
        <taxon>Spermatophyta</taxon>
        <taxon>Magnoliopsida</taxon>
        <taxon>eudicotyledons</taxon>
        <taxon>Gunneridae</taxon>
        <taxon>Pentapetalae</taxon>
        <taxon>rosids</taxon>
        <taxon>malvids</taxon>
        <taxon>Brassicales</taxon>
        <taxon>Brassicaceae</taxon>
        <taxon>Brassiceae</taxon>
        <taxon>Brassica</taxon>
    </lineage>
</organism>
<dbReference type="Proteomes" id="UP000028999">
    <property type="component" value="Unassembled WGS sequence"/>
</dbReference>
<dbReference type="Gramene" id="CDY63393">
    <property type="protein sequence ID" value="CDY63393"/>
    <property type="gene ID" value="GSBRNA2T00039251001"/>
</dbReference>
<dbReference type="EMBL" id="HG994369">
    <property type="protein sequence ID" value="CAF1932657.1"/>
    <property type="molecule type" value="Genomic_DNA"/>
</dbReference>
<keyword evidence="3" id="KW-1185">Reference proteome</keyword>
<sequence length="94" mass="10939">MAKVSITFSILNKWVGFFWSRYKKNIIQVEVDGMLKIIARVVQITVEDSRIHGYNVTEDDCGPCLFHLDLGFKFQDLCETMSMVFWDKRIGLTT</sequence>
<name>A0A078JEU0_BRANA</name>
<reference evidence="2 3" key="1">
    <citation type="journal article" date="2014" name="Science">
        <title>Plant genetics. Early allopolyploid evolution in the post-Neolithic Brassica napus oilseed genome.</title>
        <authorList>
            <person name="Chalhoub B."/>
            <person name="Denoeud F."/>
            <person name="Liu S."/>
            <person name="Parkin I.A."/>
            <person name="Tang H."/>
            <person name="Wang X."/>
            <person name="Chiquet J."/>
            <person name="Belcram H."/>
            <person name="Tong C."/>
            <person name="Samans B."/>
            <person name="Correa M."/>
            <person name="Da Silva C."/>
            <person name="Just J."/>
            <person name="Falentin C."/>
            <person name="Koh C.S."/>
            <person name="Le Clainche I."/>
            <person name="Bernard M."/>
            <person name="Bento P."/>
            <person name="Noel B."/>
            <person name="Labadie K."/>
            <person name="Alberti A."/>
            <person name="Charles M."/>
            <person name="Arnaud D."/>
            <person name="Guo H."/>
            <person name="Daviaud C."/>
            <person name="Alamery S."/>
            <person name="Jabbari K."/>
            <person name="Zhao M."/>
            <person name="Edger P.P."/>
            <person name="Chelaifa H."/>
            <person name="Tack D."/>
            <person name="Lassalle G."/>
            <person name="Mestiri I."/>
            <person name="Schnel N."/>
            <person name="Le Paslier M.C."/>
            <person name="Fan G."/>
            <person name="Renault V."/>
            <person name="Bayer P.E."/>
            <person name="Golicz A.A."/>
            <person name="Manoli S."/>
            <person name="Lee T.H."/>
            <person name="Thi V.H."/>
            <person name="Chalabi S."/>
            <person name="Hu Q."/>
            <person name="Fan C."/>
            <person name="Tollenaere R."/>
            <person name="Lu Y."/>
            <person name="Battail C."/>
            <person name="Shen J."/>
            <person name="Sidebottom C.H."/>
            <person name="Wang X."/>
            <person name="Canaguier A."/>
            <person name="Chauveau A."/>
            <person name="Berard A."/>
            <person name="Deniot G."/>
            <person name="Guan M."/>
            <person name="Liu Z."/>
            <person name="Sun F."/>
            <person name="Lim Y.P."/>
            <person name="Lyons E."/>
            <person name="Town C.D."/>
            <person name="Bancroft I."/>
            <person name="Wang X."/>
            <person name="Meng J."/>
            <person name="Ma J."/>
            <person name="Pires J.C."/>
            <person name="King G.J."/>
            <person name="Brunel D."/>
            <person name="Delourme R."/>
            <person name="Renard M."/>
            <person name="Aury J.M."/>
            <person name="Adams K.L."/>
            <person name="Batley J."/>
            <person name="Snowdon R.J."/>
            <person name="Tost J."/>
            <person name="Edwards D."/>
            <person name="Zhou Y."/>
            <person name="Hua W."/>
            <person name="Sharpe A.G."/>
            <person name="Paterson A.H."/>
            <person name="Guan C."/>
            <person name="Wincker P."/>
        </authorList>
    </citation>
    <scope>NUCLEOTIDE SEQUENCE [LARGE SCALE GENOMIC DNA]</scope>
    <source>
        <strain evidence="3">cv. Darmor-bzh</strain>
    </source>
</reference>
<dbReference type="PaxDb" id="3708-A0A078JEU0"/>
<gene>
    <name evidence="2" type="primary">BnaCnng41970D</name>
    <name evidence="1" type="ORF">DARMORV10_C05P45640.1</name>
    <name evidence="2" type="ORF">GSBRNA2T00039251001</name>
</gene>
<proteinExistence type="predicted"/>
<dbReference type="AlphaFoldDB" id="A0A078JEU0"/>
<evidence type="ECO:0000313" key="1">
    <source>
        <dbReference type="EMBL" id="CAF1932657.1"/>
    </source>
</evidence>
<dbReference type="Proteomes" id="UP001295469">
    <property type="component" value="Chromosome C05"/>
</dbReference>
<reference evidence="1" key="3">
    <citation type="submission" date="2021-01" db="EMBL/GenBank/DDBJ databases">
        <authorList>
            <consortium name="Genoscope - CEA"/>
            <person name="William W."/>
        </authorList>
    </citation>
    <scope>NUCLEOTIDE SEQUENCE</scope>
</reference>
<dbReference type="PANTHER" id="PTHR31656">
    <property type="entry name" value="ROOT CAP DOMAIN-CONTAINING PROTEIN"/>
    <property type="match status" value="1"/>
</dbReference>
<protein>
    <submittedName>
        <fullName evidence="1">(rape) hypothetical protein</fullName>
    </submittedName>
    <submittedName>
        <fullName evidence="2">BnaCnng41970D protein</fullName>
    </submittedName>
</protein>
<dbReference type="STRING" id="3708.A0A078JEU0"/>